<name>A0A1E3XF00_9BACT</name>
<organism evidence="2 3">
    <name type="scientific">Candidatus Scalindua rubra</name>
    <dbReference type="NCBI Taxonomy" id="1872076"/>
    <lineage>
        <taxon>Bacteria</taxon>
        <taxon>Pseudomonadati</taxon>
        <taxon>Planctomycetota</taxon>
        <taxon>Candidatus Brocadiia</taxon>
        <taxon>Candidatus Brocadiales</taxon>
        <taxon>Candidatus Scalinduaceae</taxon>
        <taxon>Candidatus Scalindua</taxon>
    </lineage>
</organism>
<sequence>MFNACPHENGEQFKQLYNLAIIRYINMTSLSFERIPELESSRKRGLPPNLCTNKGKPAL</sequence>
<comment type="caution">
    <text evidence="2">The sequence shown here is derived from an EMBL/GenBank/DDBJ whole genome shotgun (WGS) entry which is preliminary data.</text>
</comment>
<protein>
    <submittedName>
        <fullName evidence="2">Uncharacterized protein</fullName>
    </submittedName>
</protein>
<gene>
    <name evidence="2" type="ORF">SCARUB_00688</name>
</gene>
<dbReference type="Proteomes" id="UP000094056">
    <property type="component" value="Unassembled WGS sequence"/>
</dbReference>
<accession>A0A1E3XF00</accession>
<evidence type="ECO:0000313" key="2">
    <source>
        <dbReference type="EMBL" id="ODS34212.1"/>
    </source>
</evidence>
<feature type="non-terminal residue" evidence="2">
    <location>
        <position position="59"/>
    </location>
</feature>
<feature type="region of interest" description="Disordered" evidence="1">
    <location>
        <begin position="38"/>
        <end position="59"/>
    </location>
</feature>
<dbReference type="AlphaFoldDB" id="A0A1E3XF00"/>
<proteinExistence type="predicted"/>
<evidence type="ECO:0000256" key="1">
    <source>
        <dbReference type="SAM" id="MobiDB-lite"/>
    </source>
</evidence>
<dbReference type="EMBL" id="MAYW01000011">
    <property type="protein sequence ID" value="ODS34212.1"/>
    <property type="molecule type" value="Genomic_DNA"/>
</dbReference>
<reference evidence="2 3" key="1">
    <citation type="submission" date="2016-07" db="EMBL/GenBank/DDBJ databases">
        <title>Draft genome of Scalindua rubra, obtained from a brine-seawater interface in the Red Sea, sheds light on salt adaptation in anammox bacteria.</title>
        <authorList>
            <person name="Speth D.R."/>
            <person name="Lagkouvardos I."/>
            <person name="Wang Y."/>
            <person name="Qian P.-Y."/>
            <person name="Dutilh B.E."/>
            <person name="Jetten M.S."/>
        </authorList>
    </citation>
    <scope>NUCLEOTIDE SEQUENCE [LARGE SCALE GENOMIC DNA]</scope>
    <source>
        <strain evidence="2">BSI-1</strain>
    </source>
</reference>
<evidence type="ECO:0000313" key="3">
    <source>
        <dbReference type="Proteomes" id="UP000094056"/>
    </source>
</evidence>